<protein>
    <recommendedName>
        <fullName evidence="3">ATP-binding protein</fullName>
    </recommendedName>
</protein>
<accession>A0A9X1WFZ2</accession>
<evidence type="ECO:0000313" key="1">
    <source>
        <dbReference type="EMBL" id="MCJ2378770.1"/>
    </source>
</evidence>
<sequence length="364" mass="41951">MRKIEQIHSREQSLQLQKKNRKIGSSKEFKTRIGEFLFGNPIIKAPREIDLVDGDRSQMELFFTMLRETLADNPKCIYLSFEYTTVFKAMPMLAIYSIIDDAREELGITTKINVMWSKRSGDVNTIIRISGRFLPASEREQLVERSDHLPVIMGDNSRAIELSEKLVDYILDKYFPEADAEKEQQISSAIQETIDNVGRHAYPDIEDHTQKRWWFDCNRIHDNLYIVIYDRGIGIPSSLSKNNAVFLARINALYNEKYVDAVGEEATLDDLTGLERLKTWFSNNLNDGQLIRAAMHIDVTSTDLAKHGQGSKSIKGLITNDENSYLLMFSNLGFYCYSKDREDTERSIRNYKHAIPGTLIQWSI</sequence>
<keyword evidence="2" id="KW-1185">Reference proteome</keyword>
<gene>
    <name evidence="1" type="ORF">LNL84_18325</name>
</gene>
<evidence type="ECO:0008006" key="3">
    <source>
        <dbReference type="Google" id="ProtNLM"/>
    </source>
</evidence>
<organism evidence="1 2">
    <name type="scientific">Vibrio gelatinilyticus</name>
    <dbReference type="NCBI Taxonomy" id="2893468"/>
    <lineage>
        <taxon>Bacteria</taxon>
        <taxon>Pseudomonadati</taxon>
        <taxon>Pseudomonadota</taxon>
        <taxon>Gammaproteobacteria</taxon>
        <taxon>Vibrionales</taxon>
        <taxon>Vibrionaceae</taxon>
        <taxon>Vibrio</taxon>
    </lineage>
</organism>
<dbReference type="Proteomes" id="UP001139488">
    <property type="component" value="Unassembled WGS sequence"/>
</dbReference>
<evidence type="ECO:0000313" key="2">
    <source>
        <dbReference type="Proteomes" id="UP001139488"/>
    </source>
</evidence>
<dbReference type="AlphaFoldDB" id="A0A9X1WFZ2"/>
<name>A0A9X1WFZ2_9VIBR</name>
<dbReference type="InterPro" id="IPR036890">
    <property type="entry name" value="HATPase_C_sf"/>
</dbReference>
<dbReference type="RefSeq" id="WP_244359186.1">
    <property type="nucleotide sequence ID" value="NZ_JAJNNZ010000022.1"/>
</dbReference>
<proteinExistence type="predicted"/>
<comment type="caution">
    <text evidence="1">The sequence shown here is derived from an EMBL/GenBank/DDBJ whole genome shotgun (WGS) entry which is preliminary data.</text>
</comment>
<dbReference type="SUPFAM" id="SSF55874">
    <property type="entry name" value="ATPase domain of HSP90 chaperone/DNA topoisomerase II/histidine kinase"/>
    <property type="match status" value="1"/>
</dbReference>
<dbReference type="EMBL" id="JAJNNZ010000022">
    <property type="protein sequence ID" value="MCJ2378770.1"/>
    <property type="molecule type" value="Genomic_DNA"/>
</dbReference>
<reference evidence="1" key="1">
    <citation type="submission" date="2021-11" db="EMBL/GenBank/DDBJ databases">
        <title>Vibrio ZSDE26 sp. nov. and Vibrio ZSDZ34 sp. nov., isolated from coastal seawater in Qingdao.</title>
        <authorList>
            <person name="Zhang P."/>
        </authorList>
    </citation>
    <scope>NUCLEOTIDE SEQUENCE</scope>
    <source>
        <strain evidence="1">ZSDZ34</strain>
    </source>
</reference>